<gene>
    <name evidence="2" type="ORF">ACFQDL_01680</name>
</gene>
<accession>A0ABW1ZTW2</accession>
<keyword evidence="1" id="KW-1133">Transmembrane helix</keyword>
<proteinExistence type="predicted"/>
<feature type="transmembrane region" description="Helical" evidence="1">
    <location>
        <begin position="33"/>
        <end position="51"/>
    </location>
</feature>
<feature type="transmembrane region" description="Helical" evidence="1">
    <location>
        <begin position="6"/>
        <end position="26"/>
    </location>
</feature>
<keyword evidence="3" id="KW-1185">Reference proteome</keyword>
<keyword evidence="1" id="KW-0812">Transmembrane</keyword>
<dbReference type="RefSeq" id="WP_379907507.1">
    <property type="nucleotide sequence ID" value="NZ_JBHSWE010000001.1"/>
</dbReference>
<evidence type="ECO:0000313" key="3">
    <source>
        <dbReference type="Proteomes" id="UP001596422"/>
    </source>
</evidence>
<evidence type="ECO:0000256" key="1">
    <source>
        <dbReference type="SAM" id="Phobius"/>
    </source>
</evidence>
<keyword evidence="1" id="KW-0472">Membrane</keyword>
<dbReference type="Proteomes" id="UP001596422">
    <property type="component" value="Unassembled WGS sequence"/>
</dbReference>
<organism evidence="2 3">
    <name type="scientific">Marinobacterium aestuariivivens</name>
    <dbReference type="NCBI Taxonomy" id="1698799"/>
    <lineage>
        <taxon>Bacteria</taxon>
        <taxon>Pseudomonadati</taxon>
        <taxon>Pseudomonadota</taxon>
        <taxon>Gammaproteobacteria</taxon>
        <taxon>Oceanospirillales</taxon>
        <taxon>Oceanospirillaceae</taxon>
        <taxon>Marinobacterium</taxon>
    </lineage>
</organism>
<comment type="caution">
    <text evidence="2">The sequence shown here is derived from an EMBL/GenBank/DDBJ whole genome shotgun (WGS) entry which is preliminary data.</text>
</comment>
<name>A0ABW1ZTW2_9GAMM</name>
<dbReference type="EMBL" id="JBHSWE010000001">
    <property type="protein sequence ID" value="MFC6668957.1"/>
    <property type="molecule type" value="Genomic_DNA"/>
</dbReference>
<sequence length="113" mass="12013">MMIAGYSYLAATLVYAIVLVLALFLWRGRLQGGWLLLALGMMVLWSGYLGLYGDGELLGIPGEQATPDPNRFFSKSCEMPVGSCCCGSCTRAIRAFVHDSFGPVGGCGDSSCC</sequence>
<reference evidence="3" key="1">
    <citation type="journal article" date="2019" name="Int. J. Syst. Evol. Microbiol.">
        <title>The Global Catalogue of Microorganisms (GCM) 10K type strain sequencing project: providing services to taxonomists for standard genome sequencing and annotation.</title>
        <authorList>
            <consortium name="The Broad Institute Genomics Platform"/>
            <consortium name="The Broad Institute Genome Sequencing Center for Infectious Disease"/>
            <person name="Wu L."/>
            <person name="Ma J."/>
        </authorList>
    </citation>
    <scope>NUCLEOTIDE SEQUENCE [LARGE SCALE GENOMIC DNA]</scope>
    <source>
        <strain evidence="3">NBRC 111756</strain>
    </source>
</reference>
<evidence type="ECO:0000313" key="2">
    <source>
        <dbReference type="EMBL" id="MFC6668957.1"/>
    </source>
</evidence>
<protein>
    <submittedName>
        <fullName evidence="2">Uncharacterized protein</fullName>
    </submittedName>
</protein>